<dbReference type="EMBL" id="QEWQ01000002">
    <property type="protein sequence ID" value="PWD81482.1"/>
    <property type="molecule type" value="Genomic_DNA"/>
</dbReference>
<comment type="caution">
    <text evidence="1">The sequence shown here is derived from an EMBL/GenBank/DDBJ whole genome shotgun (WGS) entry which is preliminary data.</text>
</comment>
<dbReference type="Proteomes" id="UP000245020">
    <property type="component" value="Unassembled WGS sequence"/>
</dbReference>
<evidence type="ECO:0000313" key="1">
    <source>
        <dbReference type="EMBL" id="PWD81482.1"/>
    </source>
</evidence>
<dbReference type="AlphaFoldDB" id="A0A2U2AFP9"/>
<protein>
    <submittedName>
        <fullName evidence="1">Uncharacterized protein</fullName>
    </submittedName>
</protein>
<organism evidence="1 2">
    <name type="scientific">Ignatzschineria ureiclastica</name>
    <dbReference type="NCBI Taxonomy" id="472582"/>
    <lineage>
        <taxon>Bacteria</taxon>
        <taxon>Pseudomonadati</taxon>
        <taxon>Pseudomonadota</taxon>
        <taxon>Gammaproteobacteria</taxon>
        <taxon>Cardiobacteriales</taxon>
        <taxon>Ignatzschineriaceae</taxon>
        <taxon>Ignatzschineria</taxon>
    </lineage>
</organism>
<name>A0A2U2AFP9_9GAMM</name>
<evidence type="ECO:0000313" key="2">
    <source>
        <dbReference type="Proteomes" id="UP000245020"/>
    </source>
</evidence>
<accession>A0A2U2AFP9</accession>
<gene>
    <name evidence="1" type="ORF">DC083_03280</name>
</gene>
<sequence>MIYSKFGLRKMFFKQLLRDFKKHQIVLNSSCKMPDRTAFALLTTDAPAFKGAYVELTLL</sequence>
<proteinExistence type="predicted"/>
<dbReference type="RefSeq" id="WP_109188843.1">
    <property type="nucleotide sequence ID" value="NZ_QEWQ01000002.1"/>
</dbReference>
<keyword evidence="2" id="KW-1185">Reference proteome</keyword>
<reference evidence="2" key="1">
    <citation type="submission" date="2018-05" db="EMBL/GenBank/DDBJ databases">
        <title>Ignatzschineria dubaiensis sp. nov., isolated from necrotic foot tissues of dromedaries (Camelus dromedarius) and associated maggots in Dubai, United Arab Emirates.</title>
        <authorList>
            <person name="Tsang C.C."/>
            <person name="Tang J.Y.M."/>
            <person name="Fong J.Y.H."/>
            <person name="Kinne J."/>
            <person name="Lee H.H."/>
            <person name="Joseph M."/>
            <person name="Jose S."/>
            <person name="Schuster R.K."/>
            <person name="Tang Y."/>
            <person name="Sivakumar S."/>
            <person name="Chen J.H.K."/>
            <person name="Teng J.L.L."/>
            <person name="Lau S.K.P."/>
            <person name="Wernery U."/>
            <person name="Woo P.C.Y."/>
        </authorList>
    </citation>
    <scope>NUCLEOTIDE SEQUENCE [LARGE SCALE GENOMIC DNA]</scope>
    <source>
        <strain evidence="2">KCTC 22644</strain>
    </source>
</reference>